<dbReference type="Proteomes" id="UP000076959">
    <property type="component" value="Unassembled WGS sequence"/>
</dbReference>
<dbReference type="AlphaFoldDB" id="A0A176Z3W6"/>
<feature type="signal peptide" evidence="2">
    <location>
        <begin position="1"/>
        <end position="24"/>
    </location>
</feature>
<comment type="caution">
    <text evidence="3">The sequence shown here is derived from an EMBL/GenBank/DDBJ whole genome shotgun (WGS) entry which is preliminary data.</text>
</comment>
<name>A0A176Z3W6_9BRAD</name>
<reference evidence="3 4" key="1">
    <citation type="submission" date="2016-03" db="EMBL/GenBank/DDBJ databases">
        <title>Draft Genome Sequence of the Strain BR 10245 (Bradyrhizobium sp.) isolated from nodules of Centrolobium paraense.</title>
        <authorList>
            <person name="Simoes-Araujo J.L.Sr."/>
            <person name="Barauna A.C."/>
            <person name="Silva K."/>
            <person name="Zilli J.E."/>
        </authorList>
    </citation>
    <scope>NUCLEOTIDE SEQUENCE [LARGE SCALE GENOMIC DNA]</scope>
    <source>
        <strain evidence="3 4">BR 10245</strain>
    </source>
</reference>
<feature type="region of interest" description="Disordered" evidence="1">
    <location>
        <begin position="63"/>
        <end position="95"/>
    </location>
</feature>
<evidence type="ECO:0000256" key="1">
    <source>
        <dbReference type="SAM" id="MobiDB-lite"/>
    </source>
</evidence>
<sequence length="95" mass="9915">MQNKTKLLCLIAASLIAGTAAASAQGYDRFGNPVGWDRTGPAYGAVQPRATYYPSPMGPYGAFNGANHPTPSSTHGDVGPEGNNNGTLTGVYRNW</sequence>
<evidence type="ECO:0000313" key="3">
    <source>
        <dbReference type="EMBL" id="OAF14236.1"/>
    </source>
</evidence>
<evidence type="ECO:0000313" key="4">
    <source>
        <dbReference type="Proteomes" id="UP000076959"/>
    </source>
</evidence>
<keyword evidence="4" id="KW-1185">Reference proteome</keyword>
<keyword evidence="2" id="KW-0732">Signal</keyword>
<protein>
    <submittedName>
        <fullName evidence="3">Uncharacterized protein</fullName>
    </submittedName>
</protein>
<proteinExistence type="predicted"/>
<dbReference type="EMBL" id="LUUB01000030">
    <property type="protein sequence ID" value="OAF14236.1"/>
    <property type="molecule type" value="Genomic_DNA"/>
</dbReference>
<organism evidence="3 4">
    <name type="scientific">Bradyrhizobium centrolobii</name>
    <dbReference type="NCBI Taxonomy" id="1505087"/>
    <lineage>
        <taxon>Bacteria</taxon>
        <taxon>Pseudomonadati</taxon>
        <taxon>Pseudomonadota</taxon>
        <taxon>Alphaproteobacteria</taxon>
        <taxon>Hyphomicrobiales</taxon>
        <taxon>Nitrobacteraceae</taxon>
        <taxon>Bradyrhizobium</taxon>
    </lineage>
</organism>
<gene>
    <name evidence="3" type="ORF">AYJ54_42485</name>
</gene>
<dbReference type="RefSeq" id="WP_063697575.1">
    <property type="nucleotide sequence ID" value="NZ_LUUB01000030.1"/>
</dbReference>
<evidence type="ECO:0000256" key="2">
    <source>
        <dbReference type="SAM" id="SignalP"/>
    </source>
</evidence>
<dbReference type="OrthoDB" id="8240231at2"/>
<feature type="chain" id="PRO_5008055486" evidence="2">
    <location>
        <begin position="25"/>
        <end position="95"/>
    </location>
</feature>
<accession>A0A176Z3W6</accession>